<name>A0A1Z2XPB8_9FIRM</name>
<dbReference type="AlphaFoldDB" id="A0A1Z2XPB8"/>
<reference evidence="1" key="1">
    <citation type="journal article" date="2017" name="Genome Announc.">
        <title>High-Quality Whole-Genome Sequences of the Oligo-Mouse-Microbiota Bacterial Community.</title>
        <authorList>
            <person name="Garzetti D."/>
            <person name="Brugiroux S."/>
            <person name="Bunk B."/>
            <person name="Pukall R."/>
            <person name="McCoy K.D."/>
            <person name="Macpherson A.J."/>
            <person name="Stecher B."/>
        </authorList>
    </citation>
    <scope>NUCLEOTIDE SEQUENCE</scope>
    <source>
        <strain evidence="1">KB18</strain>
    </source>
</reference>
<dbReference type="InterPro" id="IPR025586">
    <property type="entry name" value="PcfJ"/>
</dbReference>
<dbReference type="RefSeq" id="WP_066534307.1">
    <property type="nucleotide sequence ID" value="NZ_CP021422.1"/>
</dbReference>
<reference evidence="3" key="2">
    <citation type="submission" date="2017-05" db="EMBL/GenBank/DDBJ databases">
        <title>Improved OligoMM genomes.</title>
        <authorList>
            <person name="Garzetti D."/>
        </authorList>
    </citation>
    <scope>NUCLEOTIDE SEQUENCE [LARGE SCALE GENOMIC DNA]</scope>
    <source>
        <strain evidence="3">KB18</strain>
    </source>
</reference>
<dbReference type="Pfam" id="PF14284">
    <property type="entry name" value="PcfJ"/>
    <property type="match status" value="1"/>
</dbReference>
<organism evidence="2 4">
    <name type="scientific">Acutalibacter muris</name>
    <dbReference type="NCBI Taxonomy" id="1796620"/>
    <lineage>
        <taxon>Bacteria</taxon>
        <taxon>Bacillati</taxon>
        <taxon>Bacillota</taxon>
        <taxon>Clostridia</taxon>
        <taxon>Eubacteriales</taxon>
        <taxon>Acutalibacteraceae</taxon>
        <taxon>Acutalibacter</taxon>
    </lineage>
</organism>
<evidence type="ECO:0000313" key="1">
    <source>
        <dbReference type="EMBL" id="ASB40283.1"/>
    </source>
</evidence>
<evidence type="ECO:0000313" key="4">
    <source>
        <dbReference type="Proteomes" id="UP000596035"/>
    </source>
</evidence>
<evidence type="ECO:0000313" key="2">
    <source>
        <dbReference type="EMBL" id="QQR29574.1"/>
    </source>
</evidence>
<protein>
    <submittedName>
        <fullName evidence="2">PcfJ domain-containing protein</fullName>
    </submittedName>
</protein>
<evidence type="ECO:0000313" key="3">
    <source>
        <dbReference type="Proteomes" id="UP000196710"/>
    </source>
</evidence>
<dbReference type="KEGG" id="amur:ADH66_06190"/>
<reference evidence="2 4" key="3">
    <citation type="submission" date="2020-11" db="EMBL/GenBank/DDBJ databases">
        <title>Closed and high quality bacterial genomes of the OMM12 community.</title>
        <authorList>
            <person name="Marbouty M."/>
            <person name="Lamy-Besnier Q."/>
            <person name="Debarbieux L."/>
            <person name="Koszul R."/>
        </authorList>
    </citation>
    <scope>NUCLEOTIDE SEQUENCE [LARGE SCALE GENOMIC DNA]</scope>
    <source>
        <strain evidence="2 4">KB18</strain>
    </source>
</reference>
<dbReference type="Proteomes" id="UP000196710">
    <property type="component" value="Chromosome"/>
</dbReference>
<gene>
    <name evidence="1" type="ORF">ADH66_06190</name>
    <name evidence="2" type="ORF">I5Q82_16285</name>
</gene>
<dbReference type="Proteomes" id="UP000596035">
    <property type="component" value="Chromosome"/>
</dbReference>
<sequence length="634" mass="73162">MLIKKELQNLPLSPAPDPTKKIPLTAGAKIHQLPRCGRILALDVYQQRKLLFRFFSDGKNCITWSEHPGKPGWTKKNLFQFDGIKYQAISIRPCSVKRITHILKANPSSLNVLHQTEECVGEFIERFHKQKKERARDAKCRLMEQHLDMFPAYPDDLDEFCENHVFHRSIVYLSKLEKGKRWGRCMHCGREFLLDRSVKPGSEGTCPKCSFPVRFRGERATKPIVEKAKICIPSRVDGQLLLRYTDVRRVISPDEREPEFDYSDFFLNIVVEKAGRQKAYAYWWRSYPYYWSGWSRLKNGSGCYSYTYVYTENLTEVFGEQYCHVDLQAGLRDLLRPIDFAGILRNLQNIPQAEYLFKLGLPGLAAGLSLKESGAASFSELTGVSKQYLPILRETQAGKGEINLLAESQKWVPFEVFRELCALNLDITGLTTMQSIMEYNSLGRVLRYLQGQKKIKKTYANLLGLYRDYLDMARNLGCNLKKKAILEPRDLKAQHDLLAEQLAAHKTEKENLLLPHAIENGLYEWAQEYASEDYCVVYPQTKNDFINEGRILHHCVGNASYYDRHVLGRSMVFFIRRASQPEKPFFTTEIDMDAGRIKQLYGFSDCSAPKEVRGFVEGFVRAAMRWRNAERMAG</sequence>
<dbReference type="EMBL" id="CP021422">
    <property type="protein sequence ID" value="ASB40283.1"/>
    <property type="molecule type" value="Genomic_DNA"/>
</dbReference>
<dbReference type="EMBL" id="CP065321">
    <property type="protein sequence ID" value="QQR29574.1"/>
    <property type="molecule type" value="Genomic_DNA"/>
</dbReference>
<keyword evidence="3" id="KW-1185">Reference proteome</keyword>
<accession>A0A1Z2XPB8</accession>
<proteinExistence type="predicted"/>